<dbReference type="RefSeq" id="WP_272751314.1">
    <property type="nucleotide sequence ID" value="NZ_JAQQLF010000007.1"/>
</dbReference>
<keyword evidence="9" id="KW-1185">Reference proteome</keyword>
<proteinExistence type="inferred from homology"/>
<dbReference type="Pfam" id="PF19296">
    <property type="entry name" value="RelA_AH_RIS"/>
    <property type="match status" value="1"/>
</dbReference>
<dbReference type="SMART" id="SM00954">
    <property type="entry name" value="RelA_SpoT"/>
    <property type="match status" value="1"/>
</dbReference>
<dbReference type="Pfam" id="PF02824">
    <property type="entry name" value="TGS"/>
    <property type="match status" value="1"/>
</dbReference>
<feature type="domain" description="TGS" evidence="7">
    <location>
        <begin position="412"/>
        <end position="473"/>
    </location>
</feature>
<evidence type="ECO:0000256" key="5">
    <source>
        <dbReference type="RuleBase" id="RU003847"/>
    </source>
</evidence>
<dbReference type="InterPro" id="IPR043519">
    <property type="entry name" value="NT_sf"/>
</dbReference>
<gene>
    <name evidence="8" type="ORF">PQU95_06980</name>
</gene>
<evidence type="ECO:0000313" key="9">
    <source>
        <dbReference type="Proteomes" id="UP001219956"/>
    </source>
</evidence>
<dbReference type="Gene3D" id="3.30.460.10">
    <property type="entry name" value="Beta Polymerase, domain 2"/>
    <property type="match status" value="1"/>
</dbReference>
<feature type="domain" description="ACT" evidence="6">
    <location>
        <begin position="665"/>
        <end position="736"/>
    </location>
</feature>
<comment type="function">
    <text evidence="5">In eubacteria ppGpp (guanosine 3'-diphosphate 5'-diphosphate) is a mediator of the stringent response that coordinates a variety of cellular activities in response to changes in nutritional abundance.</text>
</comment>
<dbReference type="Pfam" id="PF13328">
    <property type="entry name" value="HD_4"/>
    <property type="match status" value="1"/>
</dbReference>
<reference evidence="8 9" key="1">
    <citation type="submission" date="2023-01" db="EMBL/GenBank/DDBJ databases">
        <title>Novel species of the genus Vogesella isolated from rivers.</title>
        <authorList>
            <person name="Lu H."/>
        </authorList>
    </citation>
    <scope>NUCLEOTIDE SEQUENCE [LARGE SCALE GENOMIC DNA]</scope>
    <source>
        <strain evidence="8 9">DC21W</strain>
    </source>
</reference>
<dbReference type="InterPro" id="IPR002912">
    <property type="entry name" value="ACT_dom"/>
</dbReference>
<dbReference type="Proteomes" id="UP001219956">
    <property type="component" value="Unassembled WGS sequence"/>
</dbReference>
<evidence type="ECO:0000256" key="1">
    <source>
        <dbReference type="ARBA" id="ARBA00019852"/>
    </source>
</evidence>
<dbReference type="EMBL" id="JAQQLF010000007">
    <property type="protein sequence ID" value="MDC7716956.1"/>
    <property type="molecule type" value="Genomic_DNA"/>
</dbReference>
<dbReference type="CDD" id="cd04876">
    <property type="entry name" value="ACT_RelA-SpoT"/>
    <property type="match status" value="1"/>
</dbReference>
<dbReference type="SUPFAM" id="SSF55021">
    <property type="entry name" value="ACT-like"/>
    <property type="match status" value="1"/>
</dbReference>
<dbReference type="InterPro" id="IPR004095">
    <property type="entry name" value="TGS"/>
</dbReference>
<dbReference type="Gene3D" id="3.10.20.30">
    <property type="match status" value="1"/>
</dbReference>
<comment type="similarity">
    <text evidence="5">Belongs to the relA/spoT family.</text>
</comment>
<dbReference type="SUPFAM" id="SSF81301">
    <property type="entry name" value="Nucleotidyltransferase"/>
    <property type="match status" value="1"/>
</dbReference>
<evidence type="ECO:0000256" key="2">
    <source>
        <dbReference type="ARBA" id="ARBA00029754"/>
    </source>
</evidence>
<evidence type="ECO:0000313" key="8">
    <source>
        <dbReference type="EMBL" id="MDC7716956.1"/>
    </source>
</evidence>
<evidence type="ECO:0000259" key="7">
    <source>
        <dbReference type="PROSITE" id="PS51880"/>
    </source>
</evidence>
<dbReference type="PANTHER" id="PTHR21262:SF31">
    <property type="entry name" value="GTP PYROPHOSPHOKINASE"/>
    <property type="match status" value="1"/>
</dbReference>
<dbReference type="InterPro" id="IPR045600">
    <property type="entry name" value="RelA/SpoT_AH_RIS"/>
</dbReference>
<accession>A0ABT5IWM1</accession>
<protein>
    <recommendedName>
        <fullName evidence="1">GTP pyrophosphokinase</fullName>
    </recommendedName>
    <alternativeName>
        <fullName evidence="3">(p)ppGpp synthase</fullName>
    </alternativeName>
    <alternativeName>
        <fullName evidence="2">ATP:GTP 3'-pyrophosphotransferase</fullName>
    </alternativeName>
    <alternativeName>
        <fullName evidence="4">ppGpp synthase I</fullName>
    </alternativeName>
</protein>
<evidence type="ECO:0000256" key="3">
    <source>
        <dbReference type="ARBA" id="ARBA00032407"/>
    </source>
</evidence>
<comment type="caution">
    <text evidence="8">The sequence shown here is derived from an EMBL/GenBank/DDBJ whole genome shotgun (WGS) entry which is preliminary data.</text>
</comment>
<dbReference type="NCBIfam" id="TIGR00691">
    <property type="entry name" value="spoT_relA"/>
    <property type="match status" value="1"/>
</dbReference>
<dbReference type="SUPFAM" id="SSF81271">
    <property type="entry name" value="TGS-like"/>
    <property type="match status" value="1"/>
</dbReference>
<sequence>MVSVVRSVADTLADAADPAVWLAQLSAALTDAERAMLQRAFDAARALYAGKTLPHTGEDVFSHAVAAAAIVADLNLLPDAIAATLLFAAPDYREDWQEWLPNTFNRTVLTLVDGGNRVRRLTELARLDRLATPEDRARQAETMRKMLLAMVADIRVVLIKLAWRTQTMHYLSQVAEGGLRRQIAQETLELFAPLANRLGVWQIKWELEDLGFRHTEPDNYKKIAKLLDERRLERIDYIERLLDTLRGELKGAGVRGDVAGRPKHIYSIWKKMKKKKLDFSELYDIRAVRILVERLQDCYTVLGLIHSMWQPIPGEFDDYISNPKANDYRSLHTAVIGPEGRGVEVQIRTFEMHEHAEFGVAAHWRYKEGGKGDAQYEEKISWLRQLLDWREEMSDSDRSDLADAFKTELFSDTIYVLTPQGRVLDLPSGATAIDFAYSLHTDLGHRCRGAKVEGHIVPLSTPLQNGQRVEILTAKEGGPSVNWLHEGWVKSHRAISKIRQYVRQQNADVVRETGRQLFERELSRHPHVQPSLAQIADKLGYSRMDELYAALGHGELGTRAISNAIESFAPQQPLEVAPEDLVRRSRGGHDSGGVLIEGVGNLMTILAKCCKPAPPDSVAGFVTRGRGISIHRSNCITLKRLSADAPERLIAADWGDQKNGVFPIDLEIHASDRPGLLRDISDVFSREKLNVIGVNTLSRAQKAKLRFTVEVRQVRDISRVLAHIMEVRGVHEARRV</sequence>
<dbReference type="CDD" id="cd01668">
    <property type="entry name" value="TGS_RSH"/>
    <property type="match status" value="1"/>
</dbReference>
<dbReference type="Pfam" id="PF13291">
    <property type="entry name" value="ACT_4"/>
    <property type="match status" value="1"/>
</dbReference>
<dbReference type="PROSITE" id="PS51880">
    <property type="entry name" value="TGS"/>
    <property type="match status" value="1"/>
</dbReference>
<dbReference type="PROSITE" id="PS51671">
    <property type="entry name" value="ACT"/>
    <property type="match status" value="1"/>
</dbReference>
<dbReference type="InterPro" id="IPR012675">
    <property type="entry name" value="Beta-grasp_dom_sf"/>
</dbReference>
<dbReference type="PANTHER" id="PTHR21262">
    <property type="entry name" value="GUANOSINE-3',5'-BIS DIPHOSPHATE 3'-PYROPHOSPHOHYDROLASE"/>
    <property type="match status" value="1"/>
</dbReference>
<dbReference type="InterPro" id="IPR012676">
    <property type="entry name" value="TGS-like"/>
</dbReference>
<dbReference type="InterPro" id="IPR007685">
    <property type="entry name" value="RelA_SpoT"/>
</dbReference>
<evidence type="ECO:0000259" key="6">
    <source>
        <dbReference type="PROSITE" id="PS51671"/>
    </source>
</evidence>
<dbReference type="InterPro" id="IPR045865">
    <property type="entry name" value="ACT-like_dom_sf"/>
</dbReference>
<dbReference type="InterPro" id="IPR033655">
    <property type="entry name" value="TGS_RelA/SpoT"/>
</dbReference>
<dbReference type="Gene3D" id="3.30.70.260">
    <property type="match status" value="1"/>
</dbReference>
<dbReference type="Pfam" id="PF04607">
    <property type="entry name" value="RelA_SpoT"/>
    <property type="match status" value="1"/>
</dbReference>
<organism evidence="8 9">
    <name type="scientific">Vogesella aquatica</name>
    <dbReference type="NCBI Taxonomy" id="2984206"/>
    <lineage>
        <taxon>Bacteria</taxon>
        <taxon>Pseudomonadati</taxon>
        <taxon>Pseudomonadota</taxon>
        <taxon>Betaproteobacteria</taxon>
        <taxon>Neisseriales</taxon>
        <taxon>Chromobacteriaceae</taxon>
        <taxon>Vogesella</taxon>
    </lineage>
</organism>
<dbReference type="InterPro" id="IPR004811">
    <property type="entry name" value="RelA/Spo_fam"/>
</dbReference>
<dbReference type="Gene3D" id="1.10.3210.10">
    <property type="entry name" value="Hypothetical protein af1432"/>
    <property type="match status" value="1"/>
</dbReference>
<dbReference type="CDD" id="cd05399">
    <property type="entry name" value="NT_Rel-Spo_like"/>
    <property type="match status" value="1"/>
</dbReference>
<name>A0ABT5IWM1_9NEIS</name>
<dbReference type="SUPFAM" id="SSF109604">
    <property type="entry name" value="HD-domain/PDEase-like"/>
    <property type="match status" value="1"/>
</dbReference>
<evidence type="ECO:0000256" key="4">
    <source>
        <dbReference type="ARBA" id="ARBA00033308"/>
    </source>
</evidence>